<dbReference type="GO" id="GO:0071986">
    <property type="term" value="C:Ragulator complex"/>
    <property type="evidence" value="ECO:0007669"/>
    <property type="project" value="InterPro"/>
</dbReference>
<proteinExistence type="predicted"/>
<sequence>MGICSSCLGEGRRREAYDEDEESPLFDDPSNLQYGSFGEQSVTNQDDDMEAQREIEALQRVVAKTSDNMVDIFEVAPPGDGRRRSAPAPFAYAGQEARIMRYQNLVSKLAASNGADEVDTADGVQVDWLAEEQDTIELQRNGAMTKPDDDEPLVGTFADAAAAMS</sequence>
<keyword evidence="8" id="KW-1185">Reference proteome</keyword>
<dbReference type="GO" id="GO:0045121">
    <property type="term" value="C:membrane raft"/>
    <property type="evidence" value="ECO:0007669"/>
    <property type="project" value="InterPro"/>
</dbReference>
<dbReference type="InParanoid" id="A0A2N3NG15"/>
<dbReference type="GO" id="GO:0032008">
    <property type="term" value="P:positive regulation of TOR signaling"/>
    <property type="evidence" value="ECO:0007669"/>
    <property type="project" value="InterPro"/>
</dbReference>
<evidence type="ECO:0000256" key="2">
    <source>
        <dbReference type="ARBA" id="ARBA00022707"/>
    </source>
</evidence>
<dbReference type="GO" id="GO:0043410">
    <property type="term" value="P:positive regulation of MAPK cascade"/>
    <property type="evidence" value="ECO:0007669"/>
    <property type="project" value="InterPro"/>
</dbReference>
<evidence type="ECO:0000313" key="7">
    <source>
        <dbReference type="EMBL" id="PKS11312.1"/>
    </source>
</evidence>
<evidence type="ECO:0000256" key="1">
    <source>
        <dbReference type="ARBA" id="ARBA00004308"/>
    </source>
</evidence>
<evidence type="ECO:0000256" key="3">
    <source>
        <dbReference type="ARBA" id="ARBA00023136"/>
    </source>
</evidence>
<accession>A0A2N3NG15</accession>
<gene>
    <name evidence="7" type="ORF">jhhlp_003074</name>
</gene>
<dbReference type="Proteomes" id="UP000233524">
    <property type="component" value="Unassembled WGS sequence"/>
</dbReference>
<dbReference type="VEuPathDB" id="FungiDB:jhhlp_003074"/>
<reference evidence="7 8" key="1">
    <citation type="journal article" date="2017" name="G3 (Bethesda)">
        <title>First Draft Genome Sequence of the Pathogenic Fungus Lomentospora prolificans (Formerly Scedosporium prolificans).</title>
        <authorList>
            <person name="Luo R."/>
            <person name="Zimin A."/>
            <person name="Workman R."/>
            <person name="Fan Y."/>
            <person name="Pertea G."/>
            <person name="Grossman N."/>
            <person name="Wear M.P."/>
            <person name="Jia B."/>
            <person name="Miller H."/>
            <person name="Casadevall A."/>
            <person name="Timp W."/>
            <person name="Zhang S.X."/>
            <person name="Salzberg S.L."/>
        </authorList>
    </citation>
    <scope>NUCLEOTIDE SEQUENCE [LARGE SCALE GENOMIC DNA]</scope>
    <source>
        <strain evidence="7 8">JHH-5317</strain>
    </source>
</reference>
<feature type="region of interest" description="Disordered" evidence="6">
    <location>
        <begin position="11"/>
        <end position="47"/>
    </location>
</feature>
<dbReference type="GO" id="GO:0071230">
    <property type="term" value="P:cellular response to amino acid stimulus"/>
    <property type="evidence" value="ECO:0007669"/>
    <property type="project" value="InterPro"/>
</dbReference>
<dbReference type="AlphaFoldDB" id="A0A2N3NG15"/>
<dbReference type="GO" id="GO:0031902">
    <property type="term" value="C:late endosome membrane"/>
    <property type="evidence" value="ECO:0007669"/>
    <property type="project" value="InterPro"/>
</dbReference>
<organism evidence="7 8">
    <name type="scientific">Lomentospora prolificans</name>
    <dbReference type="NCBI Taxonomy" id="41688"/>
    <lineage>
        <taxon>Eukaryota</taxon>
        <taxon>Fungi</taxon>
        <taxon>Dikarya</taxon>
        <taxon>Ascomycota</taxon>
        <taxon>Pezizomycotina</taxon>
        <taxon>Sordariomycetes</taxon>
        <taxon>Hypocreomycetidae</taxon>
        <taxon>Microascales</taxon>
        <taxon>Microascaceae</taxon>
        <taxon>Lomentospora</taxon>
    </lineage>
</organism>
<evidence type="ECO:0000256" key="5">
    <source>
        <dbReference type="ARBA" id="ARBA00023288"/>
    </source>
</evidence>
<keyword evidence="3" id="KW-0472">Membrane</keyword>
<evidence type="ECO:0000313" key="8">
    <source>
        <dbReference type="Proteomes" id="UP000233524"/>
    </source>
</evidence>
<evidence type="ECO:0000256" key="4">
    <source>
        <dbReference type="ARBA" id="ARBA00023139"/>
    </source>
</evidence>
<dbReference type="GO" id="GO:0001919">
    <property type="term" value="P:regulation of receptor recycling"/>
    <property type="evidence" value="ECO:0007669"/>
    <property type="project" value="InterPro"/>
</dbReference>
<dbReference type="InterPro" id="IPR028209">
    <property type="entry name" value="LAMTOR1/MEH1"/>
</dbReference>
<protein>
    <recommendedName>
        <fullName evidence="9">Late endosomal/lysosomal adaptor and MAPK and MTOR activator 1</fullName>
    </recommendedName>
</protein>
<dbReference type="Pfam" id="PF15454">
    <property type="entry name" value="LAMTOR"/>
    <property type="match status" value="1"/>
</dbReference>
<keyword evidence="2" id="KW-0519">Myristate</keyword>
<comment type="subcellular location">
    <subcellularLocation>
        <location evidence="1">Endomembrane system</location>
    </subcellularLocation>
</comment>
<keyword evidence="5" id="KW-0449">Lipoprotein</keyword>
<feature type="compositionally biased region" description="Polar residues" evidence="6">
    <location>
        <begin position="30"/>
        <end position="44"/>
    </location>
</feature>
<keyword evidence="4" id="KW-0564">Palmitate</keyword>
<dbReference type="SMART" id="SM01262">
    <property type="entry name" value="LAMTOR"/>
    <property type="match status" value="1"/>
</dbReference>
<dbReference type="OrthoDB" id="5299893at2759"/>
<dbReference type="EMBL" id="NLAX01000008">
    <property type="protein sequence ID" value="PKS11312.1"/>
    <property type="molecule type" value="Genomic_DNA"/>
</dbReference>
<name>A0A2N3NG15_9PEZI</name>
<evidence type="ECO:0000256" key="6">
    <source>
        <dbReference type="SAM" id="MobiDB-lite"/>
    </source>
</evidence>
<evidence type="ECO:0008006" key="9">
    <source>
        <dbReference type="Google" id="ProtNLM"/>
    </source>
</evidence>
<comment type="caution">
    <text evidence="7">The sequence shown here is derived from an EMBL/GenBank/DDBJ whole genome shotgun (WGS) entry which is preliminary data.</text>
</comment>
<dbReference type="GO" id="GO:0016197">
    <property type="term" value="P:endosomal transport"/>
    <property type="evidence" value="ECO:0007669"/>
    <property type="project" value="InterPro"/>
</dbReference>